<dbReference type="InterPro" id="IPR002554">
    <property type="entry name" value="PP2A_B56"/>
</dbReference>
<feature type="transmembrane region" description="Helical" evidence="1">
    <location>
        <begin position="13"/>
        <end position="33"/>
    </location>
</feature>
<dbReference type="Gene3D" id="1.25.10.10">
    <property type="entry name" value="Leucine-rich Repeat Variant"/>
    <property type="match status" value="1"/>
</dbReference>
<keyword evidence="1" id="KW-0812">Transmembrane</keyword>
<reference evidence="2" key="2">
    <citation type="submission" date="2018-03" db="EMBL/GenBank/DDBJ databases">
        <title>The Triticum urartu genome reveals the dynamic nature of wheat genome evolution.</title>
        <authorList>
            <person name="Ling H."/>
            <person name="Ma B."/>
            <person name="Shi X."/>
            <person name="Liu H."/>
            <person name="Dong L."/>
            <person name="Sun H."/>
            <person name="Cao Y."/>
            <person name="Gao Q."/>
            <person name="Zheng S."/>
            <person name="Li Y."/>
            <person name="Yu Y."/>
            <person name="Du H."/>
            <person name="Qi M."/>
            <person name="Li Y."/>
            <person name="Yu H."/>
            <person name="Cui Y."/>
            <person name="Wang N."/>
            <person name="Chen C."/>
            <person name="Wu H."/>
            <person name="Zhao Y."/>
            <person name="Zhang J."/>
            <person name="Li Y."/>
            <person name="Zhou W."/>
            <person name="Zhang B."/>
            <person name="Hu W."/>
            <person name="Eijk M."/>
            <person name="Tang J."/>
            <person name="Witsenboer H."/>
            <person name="Zhao S."/>
            <person name="Li Z."/>
            <person name="Zhang A."/>
            <person name="Wang D."/>
            <person name="Liang C."/>
        </authorList>
    </citation>
    <scope>NUCLEOTIDE SEQUENCE [LARGE SCALE GENOMIC DNA]</scope>
    <source>
        <strain evidence="2">cv. G1812</strain>
    </source>
</reference>
<dbReference type="PANTHER" id="PTHR10257">
    <property type="entry name" value="SERINE/THREONINE PROTEIN PHOSPHATASE 2A PP2A REGULATORY SUBUNIT B"/>
    <property type="match status" value="1"/>
</dbReference>
<dbReference type="PANTHER" id="PTHR10257:SF31">
    <property type="entry name" value="SERINE_THREONINE PROTEIN PHOSPHATASE 2A 57 KDA REGULATORY SUBUNIT B' KAPPA ISOFORM"/>
    <property type="match status" value="1"/>
</dbReference>
<keyword evidence="1" id="KW-0472">Membrane</keyword>
<dbReference type="EnsemblPlants" id="TuG1812G0100004224.01.T02">
    <property type="protein sequence ID" value="TuG1812G0100004224.01.T02.cds439736"/>
    <property type="gene ID" value="TuG1812G0100004224.01"/>
</dbReference>
<dbReference type="GO" id="GO:0007165">
    <property type="term" value="P:signal transduction"/>
    <property type="evidence" value="ECO:0007669"/>
    <property type="project" value="InterPro"/>
</dbReference>
<dbReference type="Proteomes" id="UP000015106">
    <property type="component" value="Chromosome 1"/>
</dbReference>
<keyword evidence="3" id="KW-1185">Reference proteome</keyword>
<dbReference type="Pfam" id="PF01603">
    <property type="entry name" value="B56"/>
    <property type="match status" value="1"/>
</dbReference>
<evidence type="ECO:0000256" key="1">
    <source>
        <dbReference type="SAM" id="Phobius"/>
    </source>
</evidence>
<reference evidence="2" key="3">
    <citation type="submission" date="2022-06" db="UniProtKB">
        <authorList>
            <consortium name="EnsemblPlants"/>
        </authorList>
    </citation>
    <scope>IDENTIFICATION</scope>
</reference>
<name>A0A8R7K4C0_TRIUA</name>
<organism evidence="2 3">
    <name type="scientific">Triticum urartu</name>
    <name type="common">Red wild einkorn</name>
    <name type="synonym">Crithodium urartu</name>
    <dbReference type="NCBI Taxonomy" id="4572"/>
    <lineage>
        <taxon>Eukaryota</taxon>
        <taxon>Viridiplantae</taxon>
        <taxon>Streptophyta</taxon>
        <taxon>Embryophyta</taxon>
        <taxon>Tracheophyta</taxon>
        <taxon>Spermatophyta</taxon>
        <taxon>Magnoliopsida</taxon>
        <taxon>Liliopsida</taxon>
        <taxon>Poales</taxon>
        <taxon>Poaceae</taxon>
        <taxon>BOP clade</taxon>
        <taxon>Pooideae</taxon>
        <taxon>Triticodae</taxon>
        <taxon>Triticeae</taxon>
        <taxon>Triticinae</taxon>
        <taxon>Triticum</taxon>
    </lineage>
</organism>
<keyword evidence="1" id="KW-1133">Transmembrane helix</keyword>
<sequence length="145" mass="16534">MSSHISLLWSLSWLTYALNFLLQMVVGLIRLFLLQVAERALFMWNNDHIISLVAQNRQVIMPIIVPALEQNGQNHWNHAVLNLTANVMKMFSEMDEELFSACLTKCKEDEENQASMEEKRRLKWAKLESAAALQPVTGHTAVLVG</sequence>
<gene>
    <name evidence="2" type="primary">LOC125528339</name>
</gene>
<dbReference type="AlphaFoldDB" id="A0A8R7K4C0"/>
<dbReference type="GO" id="GO:0000159">
    <property type="term" value="C:protein phosphatase type 2A complex"/>
    <property type="evidence" value="ECO:0007669"/>
    <property type="project" value="InterPro"/>
</dbReference>
<dbReference type="GO" id="GO:0019888">
    <property type="term" value="F:protein phosphatase regulator activity"/>
    <property type="evidence" value="ECO:0007669"/>
    <property type="project" value="InterPro"/>
</dbReference>
<dbReference type="SUPFAM" id="SSF48371">
    <property type="entry name" value="ARM repeat"/>
    <property type="match status" value="1"/>
</dbReference>
<reference evidence="3" key="1">
    <citation type="journal article" date="2013" name="Nature">
        <title>Draft genome of the wheat A-genome progenitor Triticum urartu.</title>
        <authorList>
            <person name="Ling H.Q."/>
            <person name="Zhao S."/>
            <person name="Liu D."/>
            <person name="Wang J."/>
            <person name="Sun H."/>
            <person name="Zhang C."/>
            <person name="Fan H."/>
            <person name="Li D."/>
            <person name="Dong L."/>
            <person name="Tao Y."/>
            <person name="Gao C."/>
            <person name="Wu H."/>
            <person name="Li Y."/>
            <person name="Cui Y."/>
            <person name="Guo X."/>
            <person name="Zheng S."/>
            <person name="Wang B."/>
            <person name="Yu K."/>
            <person name="Liang Q."/>
            <person name="Yang W."/>
            <person name="Lou X."/>
            <person name="Chen J."/>
            <person name="Feng M."/>
            <person name="Jian J."/>
            <person name="Zhang X."/>
            <person name="Luo G."/>
            <person name="Jiang Y."/>
            <person name="Liu J."/>
            <person name="Wang Z."/>
            <person name="Sha Y."/>
            <person name="Zhang B."/>
            <person name="Wu H."/>
            <person name="Tang D."/>
            <person name="Shen Q."/>
            <person name="Xue P."/>
            <person name="Zou S."/>
            <person name="Wang X."/>
            <person name="Liu X."/>
            <person name="Wang F."/>
            <person name="Yang Y."/>
            <person name="An X."/>
            <person name="Dong Z."/>
            <person name="Zhang K."/>
            <person name="Zhang X."/>
            <person name="Luo M.C."/>
            <person name="Dvorak J."/>
            <person name="Tong Y."/>
            <person name="Wang J."/>
            <person name="Yang H."/>
            <person name="Li Z."/>
            <person name="Wang D."/>
            <person name="Zhang A."/>
            <person name="Wang J."/>
        </authorList>
    </citation>
    <scope>NUCLEOTIDE SEQUENCE</scope>
    <source>
        <strain evidence="3">cv. G1812</strain>
    </source>
</reference>
<dbReference type="InterPro" id="IPR011989">
    <property type="entry name" value="ARM-like"/>
</dbReference>
<dbReference type="Gramene" id="TuG1812G0100004224.01.T02">
    <property type="protein sequence ID" value="TuG1812G0100004224.01.T02.cds439736"/>
    <property type="gene ID" value="TuG1812G0100004224.01"/>
</dbReference>
<accession>A0A8R7K4C0</accession>
<evidence type="ECO:0000313" key="3">
    <source>
        <dbReference type="Proteomes" id="UP000015106"/>
    </source>
</evidence>
<proteinExistence type="predicted"/>
<dbReference type="InterPro" id="IPR016024">
    <property type="entry name" value="ARM-type_fold"/>
</dbReference>
<evidence type="ECO:0000313" key="2">
    <source>
        <dbReference type="EnsemblPlants" id="TuG1812G0100004224.01.T02.cds439736"/>
    </source>
</evidence>
<protein>
    <submittedName>
        <fullName evidence="2">Uncharacterized protein</fullName>
    </submittedName>
</protein>